<feature type="compositionally biased region" description="Polar residues" evidence="1">
    <location>
        <begin position="443"/>
        <end position="456"/>
    </location>
</feature>
<feature type="region of interest" description="Disordered" evidence="1">
    <location>
        <begin position="684"/>
        <end position="713"/>
    </location>
</feature>
<feature type="region of interest" description="Disordered" evidence="1">
    <location>
        <begin position="141"/>
        <end position="172"/>
    </location>
</feature>
<protein>
    <submittedName>
        <fullName evidence="2">Uncharacterized protein</fullName>
    </submittedName>
</protein>
<dbReference type="HOGENOM" id="CLU_263718_0_0_1"/>
<dbReference type="GeneID" id="7445743"/>
<feature type="region of interest" description="Disordered" evidence="1">
    <location>
        <begin position="1058"/>
        <end position="1083"/>
    </location>
</feature>
<gene>
    <name evidence="2" type="ORF">THAPSDRAFT_9414</name>
</gene>
<dbReference type="eggNOG" id="ENOG502TA9J">
    <property type="taxonomic scope" value="Eukaryota"/>
</dbReference>
<name>B8CB95_THAPS</name>
<feature type="region of interest" description="Disordered" evidence="1">
    <location>
        <begin position="209"/>
        <end position="262"/>
    </location>
</feature>
<feature type="compositionally biased region" description="Polar residues" evidence="1">
    <location>
        <begin position="684"/>
        <end position="694"/>
    </location>
</feature>
<dbReference type="InterPro" id="IPR009563">
    <property type="entry name" value="SSSCA1"/>
</dbReference>
<organism evidence="2 3">
    <name type="scientific">Thalassiosira pseudonana</name>
    <name type="common">Marine diatom</name>
    <name type="synonym">Cyclotella nana</name>
    <dbReference type="NCBI Taxonomy" id="35128"/>
    <lineage>
        <taxon>Eukaryota</taxon>
        <taxon>Sar</taxon>
        <taxon>Stramenopiles</taxon>
        <taxon>Ochrophyta</taxon>
        <taxon>Bacillariophyta</taxon>
        <taxon>Coscinodiscophyceae</taxon>
        <taxon>Thalassiosirophycidae</taxon>
        <taxon>Thalassiosirales</taxon>
        <taxon>Thalassiosiraceae</taxon>
        <taxon>Thalassiosira</taxon>
    </lineage>
</organism>
<feature type="compositionally biased region" description="Low complexity" evidence="1">
    <location>
        <begin position="151"/>
        <end position="172"/>
    </location>
</feature>
<feature type="region of interest" description="Disordered" evidence="1">
    <location>
        <begin position="376"/>
        <end position="396"/>
    </location>
</feature>
<evidence type="ECO:0000256" key="1">
    <source>
        <dbReference type="SAM" id="MobiDB-lite"/>
    </source>
</evidence>
<feature type="compositionally biased region" description="Polar residues" evidence="1">
    <location>
        <begin position="476"/>
        <end position="489"/>
    </location>
</feature>
<proteinExistence type="predicted"/>
<evidence type="ECO:0000313" key="2">
    <source>
        <dbReference type="EMBL" id="EED89089.1"/>
    </source>
</evidence>
<dbReference type="InParanoid" id="B8CB95"/>
<dbReference type="PANTHER" id="PTHR16537:SF1">
    <property type="entry name" value="PROTEIN ZNRD2"/>
    <property type="match status" value="1"/>
</dbReference>
<reference evidence="2 3" key="2">
    <citation type="journal article" date="2008" name="Nature">
        <title>The Phaeodactylum genome reveals the evolutionary history of diatom genomes.</title>
        <authorList>
            <person name="Bowler C."/>
            <person name="Allen A.E."/>
            <person name="Badger J.H."/>
            <person name="Grimwood J."/>
            <person name="Jabbari K."/>
            <person name="Kuo A."/>
            <person name="Maheswari U."/>
            <person name="Martens C."/>
            <person name="Maumus F."/>
            <person name="Otillar R.P."/>
            <person name="Rayko E."/>
            <person name="Salamov A."/>
            <person name="Vandepoele K."/>
            <person name="Beszteri B."/>
            <person name="Gruber A."/>
            <person name="Heijde M."/>
            <person name="Katinka M."/>
            <person name="Mock T."/>
            <person name="Valentin K."/>
            <person name="Verret F."/>
            <person name="Berges J.A."/>
            <person name="Brownlee C."/>
            <person name="Cadoret J.P."/>
            <person name="Chiovitti A."/>
            <person name="Choi C.J."/>
            <person name="Coesel S."/>
            <person name="De Martino A."/>
            <person name="Detter J.C."/>
            <person name="Durkin C."/>
            <person name="Falciatore A."/>
            <person name="Fournet J."/>
            <person name="Haruta M."/>
            <person name="Huysman M.J."/>
            <person name="Jenkins B.D."/>
            <person name="Jiroutova K."/>
            <person name="Jorgensen R.E."/>
            <person name="Joubert Y."/>
            <person name="Kaplan A."/>
            <person name="Kroger N."/>
            <person name="Kroth P.G."/>
            <person name="La Roche J."/>
            <person name="Lindquist E."/>
            <person name="Lommer M."/>
            <person name="Martin-Jezequel V."/>
            <person name="Lopez P.J."/>
            <person name="Lucas S."/>
            <person name="Mangogna M."/>
            <person name="McGinnis K."/>
            <person name="Medlin L.K."/>
            <person name="Montsant A."/>
            <person name="Oudot-Le Secq M.P."/>
            <person name="Napoli C."/>
            <person name="Obornik M."/>
            <person name="Parker M.S."/>
            <person name="Petit J.L."/>
            <person name="Porcel B.M."/>
            <person name="Poulsen N."/>
            <person name="Robison M."/>
            <person name="Rychlewski L."/>
            <person name="Rynearson T.A."/>
            <person name="Schmutz J."/>
            <person name="Shapiro H."/>
            <person name="Siaut M."/>
            <person name="Stanley M."/>
            <person name="Sussman M.R."/>
            <person name="Taylor A.R."/>
            <person name="Vardi A."/>
            <person name="von Dassow P."/>
            <person name="Vyverman W."/>
            <person name="Willis A."/>
            <person name="Wyrwicz L.S."/>
            <person name="Rokhsar D.S."/>
            <person name="Weissenbach J."/>
            <person name="Armbrust E.V."/>
            <person name="Green B.R."/>
            <person name="Van de Peer Y."/>
            <person name="Grigoriev I.V."/>
        </authorList>
    </citation>
    <scope>NUCLEOTIDE SEQUENCE [LARGE SCALE GENOMIC DNA]</scope>
    <source>
        <strain evidence="2 3">CCMP1335</strain>
    </source>
</reference>
<feature type="region of interest" description="Disordered" evidence="1">
    <location>
        <begin position="436"/>
        <end position="457"/>
    </location>
</feature>
<dbReference type="InterPro" id="IPR051888">
    <property type="entry name" value="UPF0148_domain"/>
</dbReference>
<reference evidence="2 3" key="1">
    <citation type="journal article" date="2004" name="Science">
        <title>The genome of the diatom Thalassiosira pseudonana: ecology, evolution, and metabolism.</title>
        <authorList>
            <person name="Armbrust E.V."/>
            <person name="Berges J.A."/>
            <person name="Bowler C."/>
            <person name="Green B.R."/>
            <person name="Martinez D."/>
            <person name="Putnam N.H."/>
            <person name="Zhou S."/>
            <person name="Allen A.E."/>
            <person name="Apt K.E."/>
            <person name="Bechner M."/>
            <person name="Brzezinski M.A."/>
            <person name="Chaal B.K."/>
            <person name="Chiovitti A."/>
            <person name="Davis A.K."/>
            <person name="Demarest M.S."/>
            <person name="Detter J.C."/>
            <person name="Glavina T."/>
            <person name="Goodstein D."/>
            <person name="Hadi M.Z."/>
            <person name="Hellsten U."/>
            <person name="Hildebrand M."/>
            <person name="Jenkins B.D."/>
            <person name="Jurka J."/>
            <person name="Kapitonov V.V."/>
            <person name="Kroger N."/>
            <person name="Lau W.W."/>
            <person name="Lane T.W."/>
            <person name="Larimer F.W."/>
            <person name="Lippmeier J.C."/>
            <person name="Lucas S."/>
            <person name="Medina M."/>
            <person name="Montsant A."/>
            <person name="Obornik M."/>
            <person name="Parker M.S."/>
            <person name="Palenik B."/>
            <person name="Pazour G.J."/>
            <person name="Richardson P.M."/>
            <person name="Rynearson T.A."/>
            <person name="Saito M.A."/>
            <person name="Schwartz D.C."/>
            <person name="Thamatrakoln K."/>
            <person name="Valentin K."/>
            <person name="Vardi A."/>
            <person name="Wilkerson F.P."/>
            <person name="Rokhsar D.S."/>
        </authorList>
    </citation>
    <scope>NUCLEOTIDE SEQUENCE [LARGE SCALE GENOMIC DNA]</scope>
    <source>
        <strain evidence="2 3">CCMP1335</strain>
    </source>
</reference>
<keyword evidence="3" id="KW-1185">Reference proteome</keyword>
<accession>B8CB95</accession>
<dbReference type="KEGG" id="tps:THAPSDRAFT_9414"/>
<dbReference type="PaxDb" id="35128-Thaps9414"/>
<feature type="region of interest" description="Disordered" evidence="1">
    <location>
        <begin position="476"/>
        <end position="495"/>
    </location>
</feature>
<dbReference type="PANTHER" id="PTHR16537">
    <property type="entry name" value="SJOEGREN SYNDROME/SCLERODERMA AUTOANTIGEN 1"/>
    <property type="match status" value="1"/>
</dbReference>
<dbReference type="EMBL" id="CM000648">
    <property type="protein sequence ID" value="EED89089.1"/>
    <property type="molecule type" value="Genomic_DNA"/>
</dbReference>
<feature type="compositionally biased region" description="Basic and acidic residues" evidence="1">
    <location>
        <begin position="241"/>
        <end position="258"/>
    </location>
</feature>
<dbReference type="RefSeq" id="XP_002293353.1">
    <property type="nucleotide sequence ID" value="XM_002293317.1"/>
</dbReference>
<dbReference type="Pfam" id="PF06677">
    <property type="entry name" value="Auto_anti-p27"/>
    <property type="match status" value="1"/>
</dbReference>
<feature type="region of interest" description="Disordered" evidence="1">
    <location>
        <begin position="990"/>
        <end position="1009"/>
    </location>
</feature>
<dbReference type="Proteomes" id="UP000001449">
    <property type="component" value="Chromosome 13"/>
</dbReference>
<evidence type="ECO:0000313" key="3">
    <source>
        <dbReference type="Proteomes" id="UP000001449"/>
    </source>
</evidence>
<dbReference type="AlphaFoldDB" id="B8CB95"/>
<feature type="compositionally biased region" description="Polar residues" evidence="1">
    <location>
        <begin position="214"/>
        <end position="240"/>
    </location>
</feature>
<sequence>MVLCGAISHLSSCKSNNNITDIATQPSKFSFKFYPVGTIDVEPPQDKEPLTPIDLYLSPRRLEGGAGSNHCIGTTAGNTANTKRNKNGIVGHIVRSALPTLFDAVTDSVASSDPLDGNEVLISESRSRSLSSQCINIDSSCSNHSHESCSRKNNNGNSGSDGSNSGSSNARSSKLWHVALQHQQIMQQQILQMQEQELQLKHLQGMIHEKTESDTSNQSSDGSRQEQGSLQYTTNNSQQLTDREQSNTIIRKQDDVGKCEPSLTSSTASIVQSVYVNASNAQSQTNDNSKEKHHQQSQNMLKHESTFCSICSCRLIYLYQSITSNQLTEIHGGSDSPTSKKRHALPPYCIGCKAYLVFDWLGDEQKERILNNLERRLDGGLGNGDSDNDNQRDGPCESDGYLNARIIVVSAVSPRNAVNESADVVFQIATASLESNQDDDTPLHSNSSSGSDKQTGLSSIISDLSSLTGPKVITSTNDGLNAASDTYPSQPHRRKGQLLFESPEMGSRVDENRQDFELEEAHASKQQSIGSNSSMGRMVIASTYSEELAILQRYSMKKEAATKQISKRLHKGYALTTAECYRCNMPMMKKNEQIFCVSCPAIARKAKRSAKIKRSMLASKTSNVKFHDGRENVEEDHHLREGRNDCELKVMSTDVAIKEAGKLAALEEGMFSYCSPKDNPLQSLNGSYLGNSDGSNHESHSSPTINVRHDTNKNSLLRQKSDYWDQHSSSRVKQHLQQPSDQFLVHMTKDVECTYSSYRSNNSIVEDTSASDGAVSIPLFSSNTIQGSSSYQNQSIREVSVTSHTQCPRDIPSNEMIWQYNSSCDAVRKSTCVEFSQQSVCKARCSAGKADEVVSSGVCPKMQPISDTSHVECLGPDKVISDHLLRDPQLCGGPLVANELNEMARQNIVPSITHWNPQPSIESHRIESSGARDKGEPHDCTLTAISEPIATNQPFMVTDEYWSPSEKEAKLRERINHLAQSLKQVAGQFHRGDRLGPTSSSPRRRLCHDKSTGYSELDFRCYEAVESRSNNTQISLARSMRSPKQTFDYYNKASVYDKCGVDPPGQRLKPNRTPKEDPPDDQMNLNVYDSLPCVRNGHNTPKSTNGLCFRDSVPSPVHSHAISPRKVSSSQETQRTIHLNIPAWVDEEMIAPLTTVTSWGDTSMDLLLRKIDEIENDFGSIVATLPCSEGMSVLSLKDSISQDDSNCNRHEISGNEVTEILHRMRHVQDQIEQIETIDGDDVLSLKRCDSQGEMAELIQRLANAAESLRTLQLA</sequence>